<evidence type="ECO:0000313" key="8">
    <source>
        <dbReference type="Proteomes" id="UP000799302"/>
    </source>
</evidence>
<keyword evidence="6" id="KW-1133">Transmembrane helix</keyword>
<keyword evidence="4 5" id="KW-0408">Iron</keyword>
<evidence type="ECO:0000256" key="1">
    <source>
        <dbReference type="ARBA" id="ARBA00006787"/>
    </source>
</evidence>
<dbReference type="PANTHER" id="PTHR10543:SF89">
    <property type="entry name" value="CAROTENOID 9,10(9',10')-CLEAVAGE DIOXYGENASE 1"/>
    <property type="match status" value="1"/>
</dbReference>
<feature type="transmembrane region" description="Helical" evidence="6">
    <location>
        <begin position="136"/>
        <end position="157"/>
    </location>
</feature>
<evidence type="ECO:0000313" key="7">
    <source>
        <dbReference type="EMBL" id="KAF2669847.1"/>
    </source>
</evidence>
<feature type="binding site" evidence="5">
    <location>
        <position position="350"/>
    </location>
    <ligand>
        <name>Fe cation</name>
        <dbReference type="ChEBI" id="CHEBI:24875"/>
        <note>catalytic</note>
    </ligand>
</feature>
<evidence type="ECO:0000256" key="6">
    <source>
        <dbReference type="SAM" id="Phobius"/>
    </source>
</evidence>
<dbReference type="OrthoDB" id="1069523at2759"/>
<name>A0A6A6UEE2_9PEZI</name>
<proteinExistence type="inferred from homology"/>
<keyword evidence="2 5" id="KW-0479">Metal-binding</keyword>
<sequence>MKAKKIKIEKTQSTHPYLAGNFAPIHSNRPLTQCTYTGRIPLSLAGGQYVRNGANPLLNDELDRDCHWFDGDGMLTGVLFRRLKGGRIQPEFVNNWIETDILKASKKSKTSTSNFLDLTRPITPSIATLINPYHGIWIAIYEILRTVVIMIFSFLPWSTARIGKISVANTAILYHDGRALATCESGPPMRVGLPQLETLGWFNGAFVEGEDTVDDQVKSPQFGTGLQMTTAHPKVDPQTGEMIIFHNIFISPFVRYSVLQSSNGCPENEPRVFNAPVPGITSAKLMHDFGVSEKHSVVLDAPMSIKPMNIALGKPMVEYNPSQPCRFGVFPRHHPENVQWFEDEPCVITHTANTWDEYDKEGNVSAVCMLACRMTSPDIIYTSGNIQPPPILPKSSHWQLSNDESSQQINFQDADEEKALLSRRQDEEDSKGTENHSCRLHYWRFPLQSSNLKLHPSHSFALSALDMEFPTVAPGKSLQNARFVYGCSSTIATVNAASGSAVKIDIITKMHTSKLVQRGRHDQSRSGQAVDNRSWTDLASAQSSEDDLVQAFALPSGVYAGEARFVSNGGPEEDDGHLLFFTFDESQLLPNGEAPGSAFSELWILDAKGMKDVVAKVQLVQRVPYGLHGEWFSEEQIEKQRHWSDPNLLTHQ</sequence>
<dbReference type="GO" id="GO:0016121">
    <property type="term" value="P:carotene catabolic process"/>
    <property type="evidence" value="ECO:0007669"/>
    <property type="project" value="TreeGrafter"/>
</dbReference>
<feature type="binding site" evidence="5">
    <location>
        <position position="232"/>
    </location>
    <ligand>
        <name>Fe cation</name>
        <dbReference type="ChEBI" id="CHEBI:24875"/>
        <note>catalytic</note>
    </ligand>
</feature>
<comment type="cofactor">
    <cofactor evidence="5">
        <name>Fe(2+)</name>
        <dbReference type="ChEBI" id="CHEBI:29033"/>
    </cofactor>
    <text evidence="5">Binds 1 Fe(2+) ion per subunit.</text>
</comment>
<dbReference type="Proteomes" id="UP000799302">
    <property type="component" value="Unassembled WGS sequence"/>
</dbReference>
<organism evidence="7 8">
    <name type="scientific">Microthyrium microscopicum</name>
    <dbReference type="NCBI Taxonomy" id="703497"/>
    <lineage>
        <taxon>Eukaryota</taxon>
        <taxon>Fungi</taxon>
        <taxon>Dikarya</taxon>
        <taxon>Ascomycota</taxon>
        <taxon>Pezizomycotina</taxon>
        <taxon>Dothideomycetes</taxon>
        <taxon>Dothideomycetes incertae sedis</taxon>
        <taxon>Microthyriales</taxon>
        <taxon>Microthyriaceae</taxon>
        <taxon>Microthyrium</taxon>
    </lineage>
</organism>
<dbReference type="EMBL" id="MU004234">
    <property type="protein sequence ID" value="KAF2669847.1"/>
    <property type="molecule type" value="Genomic_DNA"/>
</dbReference>
<dbReference type="GO" id="GO:0010436">
    <property type="term" value="F:carotenoid dioxygenase activity"/>
    <property type="evidence" value="ECO:0007669"/>
    <property type="project" value="TreeGrafter"/>
</dbReference>
<accession>A0A6A6UEE2</accession>
<keyword evidence="6" id="KW-0812">Transmembrane</keyword>
<reference evidence="7" key="1">
    <citation type="journal article" date="2020" name="Stud. Mycol.">
        <title>101 Dothideomycetes genomes: a test case for predicting lifestyles and emergence of pathogens.</title>
        <authorList>
            <person name="Haridas S."/>
            <person name="Albert R."/>
            <person name="Binder M."/>
            <person name="Bloem J."/>
            <person name="Labutti K."/>
            <person name="Salamov A."/>
            <person name="Andreopoulos B."/>
            <person name="Baker S."/>
            <person name="Barry K."/>
            <person name="Bills G."/>
            <person name="Bluhm B."/>
            <person name="Cannon C."/>
            <person name="Castanera R."/>
            <person name="Culley D."/>
            <person name="Daum C."/>
            <person name="Ezra D."/>
            <person name="Gonzalez J."/>
            <person name="Henrissat B."/>
            <person name="Kuo A."/>
            <person name="Liang C."/>
            <person name="Lipzen A."/>
            <person name="Lutzoni F."/>
            <person name="Magnuson J."/>
            <person name="Mondo S."/>
            <person name="Nolan M."/>
            <person name="Ohm R."/>
            <person name="Pangilinan J."/>
            <person name="Park H.-J."/>
            <person name="Ramirez L."/>
            <person name="Alfaro M."/>
            <person name="Sun H."/>
            <person name="Tritt A."/>
            <person name="Yoshinaga Y."/>
            <person name="Zwiers L.-H."/>
            <person name="Turgeon B."/>
            <person name="Goodwin S."/>
            <person name="Spatafora J."/>
            <person name="Crous P."/>
            <person name="Grigoriev I."/>
        </authorList>
    </citation>
    <scope>NUCLEOTIDE SEQUENCE</scope>
    <source>
        <strain evidence="7">CBS 115976</strain>
    </source>
</reference>
<comment type="similarity">
    <text evidence="1">Belongs to the carotenoid oxygenase family.</text>
</comment>
<evidence type="ECO:0000256" key="5">
    <source>
        <dbReference type="PIRSR" id="PIRSR604294-1"/>
    </source>
</evidence>
<dbReference type="PANTHER" id="PTHR10543">
    <property type="entry name" value="BETA-CAROTENE DIOXYGENASE"/>
    <property type="match status" value="1"/>
</dbReference>
<gene>
    <name evidence="7" type="ORF">BT63DRAFT_386200</name>
</gene>
<dbReference type="AlphaFoldDB" id="A0A6A6UEE2"/>
<protein>
    <submittedName>
        <fullName evidence="7">Retinal pigment epithelial membrane protein</fullName>
    </submittedName>
</protein>
<keyword evidence="6" id="KW-0472">Membrane</keyword>
<feature type="binding site" evidence="5">
    <location>
        <position position="287"/>
    </location>
    <ligand>
        <name>Fe cation</name>
        <dbReference type="ChEBI" id="CHEBI:24875"/>
        <note>catalytic</note>
    </ligand>
</feature>
<feature type="binding site" evidence="5">
    <location>
        <position position="628"/>
    </location>
    <ligand>
        <name>Fe cation</name>
        <dbReference type="ChEBI" id="CHEBI:24875"/>
        <note>catalytic</note>
    </ligand>
</feature>
<evidence type="ECO:0000256" key="4">
    <source>
        <dbReference type="ARBA" id="ARBA00023004"/>
    </source>
</evidence>
<evidence type="ECO:0000256" key="2">
    <source>
        <dbReference type="ARBA" id="ARBA00022723"/>
    </source>
</evidence>
<evidence type="ECO:0000256" key="3">
    <source>
        <dbReference type="ARBA" id="ARBA00023002"/>
    </source>
</evidence>
<dbReference type="InterPro" id="IPR004294">
    <property type="entry name" value="Carotenoid_Oase"/>
</dbReference>
<dbReference type="Pfam" id="PF03055">
    <property type="entry name" value="RPE65"/>
    <property type="match status" value="1"/>
</dbReference>
<keyword evidence="8" id="KW-1185">Reference proteome</keyword>
<dbReference type="GO" id="GO:0046872">
    <property type="term" value="F:metal ion binding"/>
    <property type="evidence" value="ECO:0007669"/>
    <property type="project" value="UniProtKB-KW"/>
</dbReference>
<keyword evidence="3" id="KW-0560">Oxidoreductase</keyword>